<proteinExistence type="predicted"/>
<keyword evidence="1" id="KW-0472">Membrane</keyword>
<keyword evidence="1" id="KW-1133">Transmembrane helix</keyword>
<dbReference type="AlphaFoldDB" id="A0A9D1Z2A8"/>
<evidence type="ECO:0000259" key="2">
    <source>
        <dbReference type="Pfam" id="PF13200"/>
    </source>
</evidence>
<dbReference type="GO" id="GO:0016787">
    <property type="term" value="F:hydrolase activity"/>
    <property type="evidence" value="ECO:0007669"/>
    <property type="project" value="UniProtKB-KW"/>
</dbReference>
<dbReference type="InterPro" id="IPR025275">
    <property type="entry name" value="DUF4015"/>
</dbReference>
<reference evidence="3" key="1">
    <citation type="journal article" date="2021" name="PeerJ">
        <title>Extensive microbial diversity within the chicken gut microbiome revealed by metagenomics and culture.</title>
        <authorList>
            <person name="Gilroy R."/>
            <person name="Ravi A."/>
            <person name="Getino M."/>
            <person name="Pursley I."/>
            <person name="Horton D.L."/>
            <person name="Alikhan N.F."/>
            <person name="Baker D."/>
            <person name="Gharbi K."/>
            <person name="Hall N."/>
            <person name="Watson M."/>
            <person name="Adriaenssens E.M."/>
            <person name="Foster-Nyarko E."/>
            <person name="Jarju S."/>
            <person name="Secka A."/>
            <person name="Antonio M."/>
            <person name="Oren A."/>
            <person name="Chaudhuri R.R."/>
            <person name="La Ragione R."/>
            <person name="Hildebrand F."/>
            <person name="Pallen M.J."/>
        </authorList>
    </citation>
    <scope>NUCLEOTIDE SEQUENCE</scope>
    <source>
        <strain evidence="3">CHK33-7979</strain>
    </source>
</reference>
<evidence type="ECO:0000313" key="4">
    <source>
        <dbReference type="Proteomes" id="UP000886824"/>
    </source>
</evidence>
<reference evidence="3" key="2">
    <citation type="submission" date="2021-04" db="EMBL/GenBank/DDBJ databases">
        <authorList>
            <person name="Gilroy R."/>
        </authorList>
    </citation>
    <scope>NUCLEOTIDE SEQUENCE</scope>
    <source>
        <strain evidence="3">CHK33-7979</strain>
    </source>
</reference>
<dbReference type="Pfam" id="PF13200">
    <property type="entry name" value="DUF4015"/>
    <property type="match status" value="1"/>
</dbReference>
<protein>
    <submittedName>
        <fullName evidence="3">Glycoside hydrolase</fullName>
    </submittedName>
</protein>
<evidence type="ECO:0000313" key="3">
    <source>
        <dbReference type="EMBL" id="HIY72684.1"/>
    </source>
</evidence>
<sequence length="354" mass="38119">MRRYRSSGFYSSYRGRSPLSTFLKVIAVFLAVVLLLSVAALFFLEPYWVYSAEGGRLRLPWASEEGEATPAPTASQPLVVLTPEPEPAELLHAVLLPESALTDGSAQTLVEQAGGTAALFDMKSDQGELAFVSASPLAVTAGVSAPAGRNEAITALNAQEGLYTVARISCFRDNTMPRYRNDLALRSSGGNWLDSDGIRWLSPAYEENRQYITDLCLELAGLGFDEILLDYAAFPLNGRLESIRTGDAYDPATLSQTIQSFYTQIASALDVSYPQVKLSVVSDPAALTFSGESASGQALTMVSALDRVWVWGLSEDRDACETLLSQAGLAQPKADLVSIANQPGLEGQSWALWS</sequence>
<evidence type="ECO:0000256" key="1">
    <source>
        <dbReference type="SAM" id="Phobius"/>
    </source>
</evidence>
<name>A0A9D1Z2A8_9FIRM</name>
<keyword evidence="1" id="KW-0812">Transmembrane</keyword>
<comment type="caution">
    <text evidence="3">The sequence shown here is derived from an EMBL/GenBank/DDBJ whole genome shotgun (WGS) entry which is preliminary data.</text>
</comment>
<dbReference type="Gene3D" id="3.20.20.80">
    <property type="entry name" value="Glycosidases"/>
    <property type="match status" value="1"/>
</dbReference>
<accession>A0A9D1Z2A8</accession>
<feature type="transmembrane region" description="Helical" evidence="1">
    <location>
        <begin position="21"/>
        <end position="44"/>
    </location>
</feature>
<keyword evidence="3" id="KW-0378">Hydrolase</keyword>
<dbReference type="Proteomes" id="UP000886824">
    <property type="component" value="Unassembled WGS sequence"/>
</dbReference>
<organism evidence="3 4">
    <name type="scientific">Candidatus Intestinimonas merdavium</name>
    <dbReference type="NCBI Taxonomy" id="2838622"/>
    <lineage>
        <taxon>Bacteria</taxon>
        <taxon>Bacillati</taxon>
        <taxon>Bacillota</taxon>
        <taxon>Clostridia</taxon>
        <taxon>Eubacteriales</taxon>
        <taxon>Intestinimonas</taxon>
    </lineage>
</organism>
<dbReference type="InterPro" id="IPR017853">
    <property type="entry name" value="GH"/>
</dbReference>
<feature type="domain" description="DUF4015" evidence="2">
    <location>
        <begin position="110"/>
        <end position="301"/>
    </location>
</feature>
<gene>
    <name evidence="3" type="ORF">H9826_01750</name>
</gene>
<dbReference type="EMBL" id="DXCX01000019">
    <property type="protein sequence ID" value="HIY72684.1"/>
    <property type="molecule type" value="Genomic_DNA"/>
</dbReference>
<dbReference type="SUPFAM" id="SSF51445">
    <property type="entry name" value="(Trans)glycosidases"/>
    <property type="match status" value="1"/>
</dbReference>